<evidence type="ECO:0000313" key="4">
    <source>
        <dbReference type="Proteomes" id="UP000663848"/>
    </source>
</evidence>
<dbReference type="Proteomes" id="UP000663872">
    <property type="component" value="Unassembled WGS sequence"/>
</dbReference>
<name>A0A821V0Q1_9BILA</name>
<dbReference type="AlphaFoldDB" id="A0A821V0Q1"/>
<reference evidence="3" key="1">
    <citation type="submission" date="2021-02" db="EMBL/GenBank/DDBJ databases">
        <authorList>
            <person name="Nowell W R."/>
        </authorList>
    </citation>
    <scope>NUCLEOTIDE SEQUENCE</scope>
</reference>
<evidence type="ECO:0000313" key="2">
    <source>
        <dbReference type="EMBL" id="CAF3364110.1"/>
    </source>
</evidence>
<evidence type="ECO:0000313" key="3">
    <source>
        <dbReference type="EMBL" id="CAF4898141.1"/>
    </source>
</evidence>
<dbReference type="EMBL" id="CAJNYT010000693">
    <property type="protein sequence ID" value="CAF3364110.1"/>
    <property type="molecule type" value="Genomic_DNA"/>
</dbReference>
<keyword evidence="1" id="KW-0732">Signal</keyword>
<protein>
    <submittedName>
        <fullName evidence="3">Uncharacterized protein</fullName>
    </submittedName>
</protein>
<dbReference type="Pfam" id="PF08894">
    <property type="entry name" value="DUF1838"/>
    <property type="match status" value="1"/>
</dbReference>
<feature type="chain" id="PRO_5036238454" evidence="1">
    <location>
        <begin position="27"/>
        <end position="309"/>
    </location>
</feature>
<proteinExistence type="predicted"/>
<sequence>MDWRKSFFSIIIIFLLLLYFAHVICSYPNERVFNLAEFLRLRCSLNPNEQVITTWEGSAYLHLYQMPVNHVFDIIGMNIARCLNDSKNQEIILTTRETQLYVDVNTGKKLITWTNPYTGNNVSVMHVAHDPVQSTLSTSEFSINGYLSSENQIILPTDINLFYPNPLFQNETLRYYSKEKFYQAGEYFKFFTTLNQITDENLTQVNQMDLSWTRVSPILPWMNMSTQYNGTLVFSAQGTKVSSLTQIDQILLDEIINRIPIYQNAPTCQLNASSETSWTYFKKYFSQYLSNTQEFPIPKSKEDIPCVHD</sequence>
<gene>
    <name evidence="2" type="ORF">GRG538_LOCUS6707</name>
    <name evidence="3" type="ORF">QYT958_LOCUS30658</name>
</gene>
<dbReference type="InterPro" id="IPR014990">
    <property type="entry name" value="DUF1838"/>
</dbReference>
<feature type="signal peptide" evidence="1">
    <location>
        <begin position="1"/>
        <end position="26"/>
    </location>
</feature>
<dbReference type="EMBL" id="CAJOBR010009920">
    <property type="protein sequence ID" value="CAF4898141.1"/>
    <property type="molecule type" value="Genomic_DNA"/>
</dbReference>
<organism evidence="3 4">
    <name type="scientific">Rotaria socialis</name>
    <dbReference type="NCBI Taxonomy" id="392032"/>
    <lineage>
        <taxon>Eukaryota</taxon>
        <taxon>Metazoa</taxon>
        <taxon>Spiralia</taxon>
        <taxon>Gnathifera</taxon>
        <taxon>Rotifera</taxon>
        <taxon>Eurotatoria</taxon>
        <taxon>Bdelloidea</taxon>
        <taxon>Philodinida</taxon>
        <taxon>Philodinidae</taxon>
        <taxon>Rotaria</taxon>
    </lineage>
</organism>
<accession>A0A821V0Q1</accession>
<dbReference type="Proteomes" id="UP000663848">
    <property type="component" value="Unassembled WGS sequence"/>
</dbReference>
<comment type="caution">
    <text evidence="3">The sequence shown here is derived from an EMBL/GenBank/DDBJ whole genome shotgun (WGS) entry which is preliminary data.</text>
</comment>
<evidence type="ECO:0000256" key="1">
    <source>
        <dbReference type="SAM" id="SignalP"/>
    </source>
</evidence>